<evidence type="ECO:0000313" key="3">
    <source>
        <dbReference type="Proteomes" id="UP000070054"/>
    </source>
</evidence>
<feature type="compositionally biased region" description="Basic and acidic residues" evidence="1">
    <location>
        <begin position="383"/>
        <end position="395"/>
    </location>
</feature>
<dbReference type="AlphaFoldDB" id="A0A135UW95"/>
<sequence length="431" mass="47878">MCWEKQIIYTDCHHSVFEDINCADYKTQQARKLKPHDSSFTSSSASSAHNHQQLNTSSANNAKRARRTRNTRSPWILLLCPCFTCPSTPSTPPPPQTYEESGVCRGRKRCMSPVGGRCPRCVQDRAIKAMQAVPPSTPTLARTRYLHGQQQQQQQRRPDLRENTGRNDAYGVPGVLGAPGDRQGQKASRRGDDVRRYQDYGAPGQPTGGHDGNGTRRDGGNTDGRSGGGGIAGAAEHSSRGGRSPTSPWFNKRFHDAREEEASQQQHHRGEQQGAHQTYCHQRISVSHDGQRHHQQQHQEQKGPSGPAPPLPTQPEQIPSYLRGSTFHLLPAPLKTKKRKTKQETSPRAVEGTADMSEWLIRSSASASRPLQVNATHQTGEQRSSRDQQQEDHRAVVSSSEPRITGAGCTPELPLEELMDEVEMLWRRVPN</sequence>
<name>A0A135UW95_9PEZI</name>
<evidence type="ECO:0000256" key="1">
    <source>
        <dbReference type="SAM" id="MobiDB-lite"/>
    </source>
</evidence>
<feature type="compositionally biased region" description="Low complexity" evidence="1">
    <location>
        <begin position="38"/>
        <end position="48"/>
    </location>
</feature>
<dbReference type="OrthoDB" id="4824153at2759"/>
<proteinExistence type="predicted"/>
<comment type="caution">
    <text evidence="2">The sequence shown here is derived from an EMBL/GenBank/DDBJ whole genome shotgun (WGS) entry which is preliminary data.</text>
</comment>
<evidence type="ECO:0000313" key="2">
    <source>
        <dbReference type="EMBL" id="KXH64649.1"/>
    </source>
</evidence>
<feature type="compositionally biased region" description="Gly residues" evidence="1">
    <location>
        <begin position="221"/>
        <end position="232"/>
    </location>
</feature>
<feature type="compositionally biased region" description="Polar residues" evidence="1">
    <location>
        <begin position="363"/>
        <end position="382"/>
    </location>
</feature>
<protein>
    <submittedName>
        <fullName evidence="2">Uncharacterized protein</fullName>
    </submittedName>
</protein>
<reference evidence="2 3" key="1">
    <citation type="submission" date="2014-02" db="EMBL/GenBank/DDBJ databases">
        <title>The genome sequence of Colletotrichum nymphaeae SA-01.</title>
        <authorList>
            <person name="Baroncelli R."/>
            <person name="Thon M.R."/>
        </authorList>
    </citation>
    <scope>NUCLEOTIDE SEQUENCE [LARGE SCALE GENOMIC DNA]</scope>
    <source>
        <strain evidence="2 3">SA-01</strain>
    </source>
</reference>
<dbReference type="Proteomes" id="UP000070054">
    <property type="component" value="Unassembled WGS sequence"/>
</dbReference>
<organism evidence="2 3">
    <name type="scientific">Colletotrichum nymphaeae SA-01</name>
    <dbReference type="NCBI Taxonomy" id="1460502"/>
    <lineage>
        <taxon>Eukaryota</taxon>
        <taxon>Fungi</taxon>
        <taxon>Dikarya</taxon>
        <taxon>Ascomycota</taxon>
        <taxon>Pezizomycotina</taxon>
        <taxon>Sordariomycetes</taxon>
        <taxon>Hypocreomycetidae</taxon>
        <taxon>Glomerellales</taxon>
        <taxon>Glomerellaceae</taxon>
        <taxon>Colletotrichum</taxon>
        <taxon>Colletotrichum acutatum species complex</taxon>
    </lineage>
</organism>
<feature type="region of interest" description="Disordered" evidence="1">
    <location>
        <begin position="145"/>
        <end position="415"/>
    </location>
</feature>
<gene>
    <name evidence="2" type="ORF">CNYM01_06651</name>
</gene>
<feature type="compositionally biased region" description="Basic and acidic residues" evidence="1">
    <location>
        <begin position="156"/>
        <end position="165"/>
    </location>
</feature>
<feature type="compositionally biased region" description="Basic and acidic residues" evidence="1">
    <location>
        <begin position="289"/>
        <end position="301"/>
    </location>
</feature>
<feature type="region of interest" description="Disordered" evidence="1">
    <location>
        <begin position="34"/>
        <end position="69"/>
    </location>
</feature>
<dbReference type="EMBL" id="JEMN01000063">
    <property type="protein sequence ID" value="KXH64649.1"/>
    <property type="molecule type" value="Genomic_DNA"/>
</dbReference>
<accession>A0A135UW95</accession>
<feature type="compositionally biased region" description="Basic and acidic residues" evidence="1">
    <location>
        <begin position="189"/>
        <end position="198"/>
    </location>
</feature>
<keyword evidence="3" id="KW-1185">Reference proteome</keyword>